<organism evidence="13 14">
    <name type="scientific">Pipra filicauda</name>
    <name type="common">Wire-tailed manakin</name>
    <dbReference type="NCBI Taxonomy" id="649802"/>
    <lineage>
        <taxon>Eukaryota</taxon>
        <taxon>Metazoa</taxon>
        <taxon>Chordata</taxon>
        <taxon>Craniata</taxon>
        <taxon>Vertebrata</taxon>
        <taxon>Euteleostomi</taxon>
        <taxon>Archelosauria</taxon>
        <taxon>Archosauria</taxon>
        <taxon>Dinosauria</taxon>
        <taxon>Saurischia</taxon>
        <taxon>Theropoda</taxon>
        <taxon>Coelurosauria</taxon>
        <taxon>Aves</taxon>
        <taxon>Neognathae</taxon>
        <taxon>Neoaves</taxon>
        <taxon>Telluraves</taxon>
        <taxon>Australaves</taxon>
        <taxon>Passeriformes</taxon>
        <taxon>Pipridae</taxon>
        <taxon>Pipra</taxon>
    </lineage>
</organism>
<feature type="region of interest" description="Disordered" evidence="11">
    <location>
        <begin position="54"/>
        <end position="75"/>
    </location>
</feature>
<dbReference type="AlphaFoldDB" id="A0A7R5KBE5"/>
<evidence type="ECO:0000256" key="7">
    <source>
        <dbReference type="ARBA" id="ARBA00022840"/>
    </source>
</evidence>
<comment type="cofactor">
    <cofactor evidence="1">
        <name>Mg(2+)</name>
        <dbReference type="ChEBI" id="CHEBI:18420"/>
    </cofactor>
</comment>
<dbReference type="CDD" id="cd06614">
    <property type="entry name" value="STKc_PAK"/>
    <property type="match status" value="1"/>
</dbReference>
<dbReference type="PROSITE" id="PS50011">
    <property type="entry name" value="PROTEIN_KINASE_DOM"/>
    <property type="match status" value="1"/>
</dbReference>
<dbReference type="InterPro" id="IPR017441">
    <property type="entry name" value="Protein_kinase_ATP_BS"/>
</dbReference>
<dbReference type="Proteomes" id="UP000504627">
    <property type="component" value="Unplaced"/>
</dbReference>
<keyword evidence="10" id="KW-0175">Coiled coil</keyword>
<dbReference type="Gene3D" id="3.30.200.20">
    <property type="entry name" value="Phosphorylase Kinase, domain 1"/>
    <property type="match status" value="1"/>
</dbReference>
<sequence length="878" mass="100115">MEPLCGAVCTAFSLAYSGYFLTHLTRHITRGWREAHPSSTTPASEPPLALSLPEDEAKEEGRANAFPRVATPQPEHPKAALTEELSARQDSTAQMEKVEWQERMDGGLSVPELLPKQLAVAERKPSFSERELAVVEETVEEWQLQKDLLKEEKADLTKALAKGRERVYWLLQRRGALLCLTEATAICHQPKSASRGLEQLLQDFSCQGHTLAQVTREKELLVHERAALEARVAAMERDLQGLSEQLAEARSVKESVQCSLFEAQQHVSQLEMVRSHLQLQVHTITQAKEVIQGDVQCLRHDLEAQRSLMKQEREEVAQQLQWTEEQCSQTLGLWERAQEEEKRKLLQNLASELKGQRLEMQELLKQQQNLMAEVEREHERTLFEMMQEAATMKAEQEKLLQEVEREKTALLERLCQTQVELLQTRQQLGQLRQQVKEERENGQNIKEKLEAELQEARSKMKAAERRQKEEMARLQEEISLLLQHREALQNQVLQEKAREKTALLEKLCRTQVELLQTQQQLEQRRQEVREERENGQIYRGEPDSEPVAAAAPSNEASTPQPENSSPSSSSSSRLDAEQLRELREEQSLKLLRSIVSVGDPLKKYTGWENIGKGGFGTVYRAFDAVTGGEVAIKLVNLHQQRKEELLKEILVLREKNHPNIVTYVDSYLVSQELWLVMEHMDGGSLTDVISETWMAVGQIAAVCQECLQGLAFLHSNRVIHRDIKSDNILLGLDGAVKLADFGLCAQLTPEHGKRSSMVGTVYWMAPEVVRSQPYGPKVDIWSLGIVAIEMLEGEPPYFKESPSMAQDLIARERTPKLQNPWLHSSLLLDFLNCCLQRDEERRASAQELLQHPFLQSAEPVSRLVPVIIAAKQSREYRR</sequence>
<dbReference type="PROSITE" id="PS00107">
    <property type="entry name" value="PROTEIN_KINASE_ATP"/>
    <property type="match status" value="1"/>
</dbReference>
<keyword evidence="4" id="KW-0808">Transferase</keyword>
<evidence type="ECO:0000259" key="12">
    <source>
        <dbReference type="PROSITE" id="PS50011"/>
    </source>
</evidence>
<evidence type="ECO:0000256" key="2">
    <source>
        <dbReference type="ARBA" id="ARBA00008874"/>
    </source>
</evidence>
<proteinExistence type="inferred from homology"/>
<dbReference type="InterPro" id="IPR008271">
    <property type="entry name" value="Ser/Thr_kinase_AS"/>
</dbReference>
<keyword evidence="5" id="KW-0479">Metal-binding</keyword>
<gene>
    <name evidence="14" type="primary">LOC113982241</name>
</gene>
<evidence type="ECO:0000256" key="5">
    <source>
        <dbReference type="ARBA" id="ARBA00022723"/>
    </source>
</evidence>
<evidence type="ECO:0000256" key="10">
    <source>
        <dbReference type="SAM" id="Coils"/>
    </source>
</evidence>
<keyword evidence="6 9" id="KW-0547">Nucleotide-binding</keyword>
<accession>A0A7R5KBE5</accession>
<feature type="compositionally biased region" description="Basic and acidic residues" evidence="11">
    <location>
        <begin position="525"/>
        <end position="534"/>
    </location>
</feature>
<dbReference type="InterPro" id="IPR011009">
    <property type="entry name" value="Kinase-like_dom_sf"/>
</dbReference>
<evidence type="ECO:0000256" key="3">
    <source>
        <dbReference type="ARBA" id="ARBA00012513"/>
    </source>
</evidence>
<evidence type="ECO:0000256" key="1">
    <source>
        <dbReference type="ARBA" id="ARBA00001946"/>
    </source>
</evidence>
<feature type="region of interest" description="Disordered" evidence="11">
    <location>
        <begin position="525"/>
        <end position="578"/>
    </location>
</feature>
<keyword evidence="8" id="KW-0460">Magnesium</keyword>
<dbReference type="InParanoid" id="A0A7R5KBE5"/>
<comment type="similarity">
    <text evidence="2">Belongs to the protein kinase superfamily. STE Ser/Thr protein kinase family. STE20 subfamily.</text>
</comment>
<dbReference type="SMART" id="SM00220">
    <property type="entry name" value="S_TKc"/>
    <property type="match status" value="1"/>
</dbReference>
<feature type="compositionally biased region" description="Polar residues" evidence="11">
    <location>
        <begin position="554"/>
        <end position="563"/>
    </location>
</feature>
<feature type="coiled-coil region" evidence="10">
    <location>
        <begin position="132"/>
        <end position="166"/>
    </location>
</feature>
<keyword evidence="13" id="KW-1185">Reference proteome</keyword>
<evidence type="ECO:0000256" key="4">
    <source>
        <dbReference type="ARBA" id="ARBA00022679"/>
    </source>
</evidence>
<dbReference type="PROSITE" id="PS00108">
    <property type="entry name" value="PROTEIN_KINASE_ST"/>
    <property type="match status" value="1"/>
</dbReference>
<evidence type="ECO:0000256" key="6">
    <source>
        <dbReference type="ARBA" id="ARBA00022741"/>
    </source>
</evidence>
<evidence type="ECO:0000313" key="13">
    <source>
        <dbReference type="Proteomes" id="UP000504627"/>
    </source>
</evidence>
<evidence type="ECO:0000256" key="8">
    <source>
        <dbReference type="ARBA" id="ARBA00022842"/>
    </source>
</evidence>
<feature type="coiled-coil region" evidence="10">
    <location>
        <begin position="211"/>
        <end position="252"/>
    </location>
</feature>
<dbReference type="Gene3D" id="1.10.510.10">
    <property type="entry name" value="Transferase(Phosphotransferase) domain 1"/>
    <property type="match status" value="1"/>
</dbReference>
<dbReference type="EC" id="2.7.11.1" evidence="3"/>
<dbReference type="FunFam" id="1.10.510.10:FF:000768">
    <property type="entry name" value="Non-specific serine/threonine protein kinase"/>
    <property type="match status" value="1"/>
</dbReference>
<evidence type="ECO:0000313" key="14">
    <source>
        <dbReference type="RefSeq" id="XP_039239036.1"/>
    </source>
</evidence>
<feature type="binding site" evidence="9">
    <location>
        <position position="633"/>
    </location>
    <ligand>
        <name>ATP</name>
        <dbReference type="ChEBI" id="CHEBI:30616"/>
    </ligand>
</feature>
<evidence type="ECO:0000256" key="11">
    <source>
        <dbReference type="SAM" id="MobiDB-lite"/>
    </source>
</evidence>
<dbReference type="Pfam" id="PF00069">
    <property type="entry name" value="Pkinase"/>
    <property type="match status" value="1"/>
</dbReference>
<feature type="compositionally biased region" description="Low complexity" evidence="11">
    <location>
        <begin position="564"/>
        <end position="573"/>
    </location>
</feature>
<dbReference type="GO" id="GO:0004674">
    <property type="term" value="F:protein serine/threonine kinase activity"/>
    <property type="evidence" value="ECO:0007669"/>
    <property type="project" value="UniProtKB-EC"/>
</dbReference>
<dbReference type="PANTHER" id="PTHR45832:SF22">
    <property type="entry name" value="SERINE_THREONINE-PROTEIN KINASE SAMKA-RELATED"/>
    <property type="match status" value="1"/>
</dbReference>
<name>A0A7R5KBE5_9PASS</name>
<keyword evidence="7 9" id="KW-0067">ATP-binding</keyword>
<reference evidence="14" key="1">
    <citation type="submission" date="2025-08" db="UniProtKB">
        <authorList>
            <consortium name="RefSeq"/>
        </authorList>
    </citation>
    <scope>IDENTIFICATION</scope>
    <source>
        <tissue evidence="14">Muscle</tissue>
    </source>
</reference>
<dbReference type="GeneID" id="113982241"/>
<protein>
    <recommendedName>
        <fullName evidence="3">non-specific serine/threonine protein kinase</fullName>
        <ecNumber evidence="3">2.7.11.1</ecNumber>
    </recommendedName>
</protein>
<dbReference type="RefSeq" id="XP_039239036.1">
    <property type="nucleotide sequence ID" value="XM_039383102.1"/>
</dbReference>
<dbReference type="GO" id="GO:0005524">
    <property type="term" value="F:ATP binding"/>
    <property type="evidence" value="ECO:0007669"/>
    <property type="project" value="UniProtKB-UniRule"/>
</dbReference>
<dbReference type="PANTHER" id="PTHR45832">
    <property type="entry name" value="SERINE/THREONINE-PROTEIN KINASE SAMKA-RELATED-RELATED"/>
    <property type="match status" value="1"/>
</dbReference>
<dbReference type="GO" id="GO:0046872">
    <property type="term" value="F:metal ion binding"/>
    <property type="evidence" value="ECO:0007669"/>
    <property type="project" value="UniProtKB-KW"/>
</dbReference>
<dbReference type="InterPro" id="IPR051931">
    <property type="entry name" value="PAK3-like"/>
</dbReference>
<dbReference type="SUPFAM" id="SSF56112">
    <property type="entry name" value="Protein kinase-like (PK-like)"/>
    <property type="match status" value="1"/>
</dbReference>
<feature type="domain" description="Protein kinase" evidence="12">
    <location>
        <begin position="604"/>
        <end position="854"/>
    </location>
</feature>
<evidence type="ECO:0000256" key="9">
    <source>
        <dbReference type="PROSITE-ProRule" id="PRU10141"/>
    </source>
</evidence>
<dbReference type="InterPro" id="IPR000719">
    <property type="entry name" value="Prot_kinase_dom"/>
</dbReference>